<dbReference type="InterPro" id="IPR036812">
    <property type="entry name" value="NAD(P)_OxRdtase_dom_sf"/>
</dbReference>
<name>A0A4Y7RPY0_COPMI</name>
<dbReference type="GO" id="GO:0016491">
    <property type="term" value="F:oxidoreductase activity"/>
    <property type="evidence" value="ECO:0007669"/>
    <property type="project" value="UniProtKB-KW"/>
</dbReference>
<sequence length="335" mass="37928">MVDTPRKMKYVRLGKSRLKVSKIVLGCMSYGTSDWNPWILDEGESSVNIKKCVSVYDLGITTFDTANMYSNGDSEIVLGKAIKKFNIPRANIVVMTKVYFPVKKVMNNFSPLTEDAYVNQRGLSRRHIFDSIKASLERLQLDYVDVLQCHRFDYETPIGETMQALHDAVQQGLVRYVGMSSSWAYQPTVCNLDYAIANKLTPFSEMMPTLKHLGIGCIPWSPLARGYLSRPWPTGDDAANKTAREETDRFSGLYKNMSPEITQRVQELAEKKGVSVSQIALAWVMSKDFVTAPIIGVTDIKKLEDSIGAIRVELTPEEVEYLEEKYTPREVYAFQ</sequence>
<feature type="domain" description="NADP-dependent oxidoreductase" evidence="2">
    <location>
        <begin position="22"/>
        <end position="326"/>
    </location>
</feature>
<dbReference type="GO" id="GO:0005829">
    <property type="term" value="C:cytosol"/>
    <property type="evidence" value="ECO:0007669"/>
    <property type="project" value="UniProtKB-ARBA"/>
</dbReference>
<dbReference type="AlphaFoldDB" id="A0A4Y7RPY0"/>
<dbReference type="FunFam" id="3.20.20.100:FF:000004">
    <property type="entry name" value="Oxidoreductase, aldo/keto reductase"/>
    <property type="match status" value="1"/>
</dbReference>
<dbReference type="EMBL" id="QPFP01000455">
    <property type="protein sequence ID" value="TEB11078.1"/>
    <property type="molecule type" value="Genomic_DNA"/>
</dbReference>
<dbReference type="PANTHER" id="PTHR43364">
    <property type="entry name" value="NADH-SPECIFIC METHYLGLYOXAL REDUCTASE-RELATED"/>
    <property type="match status" value="1"/>
</dbReference>
<comment type="caution">
    <text evidence="3">The sequence shown here is derived from an EMBL/GenBank/DDBJ whole genome shotgun (WGS) entry which is preliminary data.</text>
</comment>
<keyword evidence="1" id="KW-0560">Oxidoreductase</keyword>
<dbReference type="InterPro" id="IPR050523">
    <property type="entry name" value="AKR_Detox_Biosynth"/>
</dbReference>
<dbReference type="OrthoDB" id="1720422at2759"/>
<dbReference type="InterPro" id="IPR020471">
    <property type="entry name" value="AKR"/>
</dbReference>
<dbReference type="Pfam" id="PF00248">
    <property type="entry name" value="Aldo_ket_red"/>
    <property type="match status" value="1"/>
</dbReference>
<evidence type="ECO:0000313" key="4">
    <source>
        <dbReference type="Proteomes" id="UP000298030"/>
    </source>
</evidence>
<proteinExistence type="predicted"/>
<dbReference type="Proteomes" id="UP000298030">
    <property type="component" value="Unassembled WGS sequence"/>
</dbReference>
<protein>
    <submittedName>
        <fullName evidence="3">Aldo/keto reductase</fullName>
    </submittedName>
</protein>
<dbReference type="STRING" id="71717.A0A4Y7RPY0"/>
<gene>
    <name evidence="3" type="ORF">FA13DRAFT_1759718</name>
</gene>
<organism evidence="3 4">
    <name type="scientific">Coprinellus micaceus</name>
    <name type="common">Glistening ink-cap mushroom</name>
    <name type="synonym">Coprinus micaceus</name>
    <dbReference type="NCBI Taxonomy" id="71717"/>
    <lineage>
        <taxon>Eukaryota</taxon>
        <taxon>Fungi</taxon>
        <taxon>Dikarya</taxon>
        <taxon>Basidiomycota</taxon>
        <taxon>Agaricomycotina</taxon>
        <taxon>Agaricomycetes</taxon>
        <taxon>Agaricomycetidae</taxon>
        <taxon>Agaricales</taxon>
        <taxon>Agaricineae</taxon>
        <taxon>Psathyrellaceae</taxon>
        <taxon>Coprinellus</taxon>
    </lineage>
</organism>
<reference evidence="3 4" key="1">
    <citation type="journal article" date="2019" name="Nat. Ecol. Evol.">
        <title>Megaphylogeny resolves global patterns of mushroom evolution.</title>
        <authorList>
            <person name="Varga T."/>
            <person name="Krizsan K."/>
            <person name="Foldi C."/>
            <person name="Dima B."/>
            <person name="Sanchez-Garcia M."/>
            <person name="Sanchez-Ramirez S."/>
            <person name="Szollosi G.J."/>
            <person name="Szarkandi J.G."/>
            <person name="Papp V."/>
            <person name="Albert L."/>
            <person name="Andreopoulos W."/>
            <person name="Angelini C."/>
            <person name="Antonin V."/>
            <person name="Barry K.W."/>
            <person name="Bougher N.L."/>
            <person name="Buchanan P."/>
            <person name="Buyck B."/>
            <person name="Bense V."/>
            <person name="Catcheside P."/>
            <person name="Chovatia M."/>
            <person name="Cooper J."/>
            <person name="Damon W."/>
            <person name="Desjardin D."/>
            <person name="Finy P."/>
            <person name="Geml J."/>
            <person name="Haridas S."/>
            <person name="Hughes K."/>
            <person name="Justo A."/>
            <person name="Karasinski D."/>
            <person name="Kautmanova I."/>
            <person name="Kiss B."/>
            <person name="Kocsube S."/>
            <person name="Kotiranta H."/>
            <person name="LaButti K.M."/>
            <person name="Lechner B.E."/>
            <person name="Liimatainen K."/>
            <person name="Lipzen A."/>
            <person name="Lukacs Z."/>
            <person name="Mihaltcheva S."/>
            <person name="Morgado L.N."/>
            <person name="Niskanen T."/>
            <person name="Noordeloos M.E."/>
            <person name="Ohm R.A."/>
            <person name="Ortiz-Santana B."/>
            <person name="Ovrebo C."/>
            <person name="Racz N."/>
            <person name="Riley R."/>
            <person name="Savchenko A."/>
            <person name="Shiryaev A."/>
            <person name="Soop K."/>
            <person name="Spirin V."/>
            <person name="Szebenyi C."/>
            <person name="Tomsovsky M."/>
            <person name="Tulloss R.E."/>
            <person name="Uehling J."/>
            <person name="Grigoriev I.V."/>
            <person name="Vagvolgyi C."/>
            <person name="Papp T."/>
            <person name="Martin F.M."/>
            <person name="Miettinen O."/>
            <person name="Hibbett D.S."/>
            <person name="Nagy L.G."/>
        </authorList>
    </citation>
    <scope>NUCLEOTIDE SEQUENCE [LARGE SCALE GENOMIC DNA]</scope>
    <source>
        <strain evidence="3 4">FP101781</strain>
    </source>
</reference>
<dbReference type="SUPFAM" id="SSF51430">
    <property type="entry name" value="NAD(P)-linked oxidoreductase"/>
    <property type="match status" value="1"/>
</dbReference>
<evidence type="ECO:0000259" key="2">
    <source>
        <dbReference type="Pfam" id="PF00248"/>
    </source>
</evidence>
<dbReference type="InterPro" id="IPR023210">
    <property type="entry name" value="NADP_OxRdtase_dom"/>
</dbReference>
<evidence type="ECO:0000256" key="1">
    <source>
        <dbReference type="ARBA" id="ARBA00023002"/>
    </source>
</evidence>
<dbReference type="PANTHER" id="PTHR43364:SF4">
    <property type="entry name" value="NAD(P)-LINKED OXIDOREDUCTASE SUPERFAMILY PROTEIN"/>
    <property type="match status" value="1"/>
</dbReference>
<dbReference type="PRINTS" id="PR00069">
    <property type="entry name" value="ALDKETRDTASE"/>
</dbReference>
<dbReference type="Gene3D" id="3.20.20.100">
    <property type="entry name" value="NADP-dependent oxidoreductase domain"/>
    <property type="match status" value="1"/>
</dbReference>
<keyword evidence="4" id="KW-1185">Reference proteome</keyword>
<dbReference type="CDD" id="cd19079">
    <property type="entry name" value="AKR_EcYajO-like"/>
    <property type="match status" value="1"/>
</dbReference>
<accession>A0A4Y7RPY0</accession>
<evidence type="ECO:0000313" key="3">
    <source>
        <dbReference type="EMBL" id="TEB11078.1"/>
    </source>
</evidence>